<dbReference type="PANTHER" id="PTHR11530">
    <property type="entry name" value="D-AMINO ACID OXIDASE"/>
    <property type="match status" value="1"/>
</dbReference>
<accession>A0A7H9B0G1</accession>
<name>A0A7H9B0G1_ZYGMR</name>
<dbReference type="AlphaFoldDB" id="A0A7H9B0G1"/>
<dbReference type="GO" id="GO:0071949">
    <property type="term" value="F:FAD binding"/>
    <property type="evidence" value="ECO:0007669"/>
    <property type="project" value="InterPro"/>
</dbReference>
<comment type="cofactor">
    <cofactor evidence="1 6">
        <name>FAD</name>
        <dbReference type="ChEBI" id="CHEBI:57692"/>
    </cofactor>
</comment>
<gene>
    <name evidence="8" type="ORF">HG535_0C04640</name>
</gene>
<organism evidence="8 9">
    <name type="scientific">Zygotorulaspora mrakii</name>
    <name type="common">Zygosaccharomyces mrakii</name>
    <dbReference type="NCBI Taxonomy" id="42260"/>
    <lineage>
        <taxon>Eukaryota</taxon>
        <taxon>Fungi</taxon>
        <taxon>Dikarya</taxon>
        <taxon>Ascomycota</taxon>
        <taxon>Saccharomycotina</taxon>
        <taxon>Saccharomycetes</taxon>
        <taxon>Saccharomycetales</taxon>
        <taxon>Saccharomycetaceae</taxon>
        <taxon>Zygotorulaspora</taxon>
    </lineage>
</organism>
<evidence type="ECO:0000259" key="7">
    <source>
        <dbReference type="Pfam" id="PF01266"/>
    </source>
</evidence>
<evidence type="ECO:0000256" key="1">
    <source>
        <dbReference type="ARBA" id="ARBA00001974"/>
    </source>
</evidence>
<dbReference type="EMBL" id="CP058606">
    <property type="protein sequence ID" value="QLG72110.1"/>
    <property type="molecule type" value="Genomic_DNA"/>
</dbReference>
<evidence type="ECO:0000313" key="9">
    <source>
        <dbReference type="Proteomes" id="UP000509704"/>
    </source>
</evidence>
<dbReference type="InterPro" id="IPR023209">
    <property type="entry name" value="DAO"/>
</dbReference>
<dbReference type="Gene3D" id="3.30.9.10">
    <property type="entry name" value="D-Amino Acid Oxidase, subunit A, domain 2"/>
    <property type="match status" value="1"/>
</dbReference>
<dbReference type="GO" id="GO:0005737">
    <property type="term" value="C:cytoplasm"/>
    <property type="evidence" value="ECO:0007669"/>
    <property type="project" value="TreeGrafter"/>
</dbReference>
<dbReference type="PANTHER" id="PTHR11530:SF16">
    <property type="entry name" value="D-AMINO ACID OXIDASE (AFU_ORTHOLOGUE AFUA_5G11290)"/>
    <property type="match status" value="1"/>
</dbReference>
<keyword evidence="3" id="KW-0285">Flavoprotein</keyword>
<feature type="binding site" evidence="6">
    <location>
        <position position="336"/>
    </location>
    <ligand>
        <name>D-dopa</name>
        <dbReference type="ChEBI" id="CHEBI:149689"/>
    </ligand>
</feature>
<keyword evidence="5" id="KW-0560">Oxidoreductase</keyword>
<dbReference type="GO" id="GO:0019478">
    <property type="term" value="P:D-amino acid catabolic process"/>
    <property type="evidence" value="ECO:0007669"/>
    <property type="project" value="TreeGrafter"/>
</dbReference>
<evidence type="ECO:0000256" key="4">
    <source>
        <dbReference type="ARBA" id="ARBA00022827"/>
    </source>
</evidence>
<feature type="binding site" evidence="6">
    <location>
        <position position="303"/>
    </location>
    <ligand>
        <name>D-dopa</name>
        <dbReference type="ChEBI" id="CHEBI:149689"/>
    </ligand>
</feature>
<comment type="similarity">
    <text evidence="2">Belongs to the DAMOX/DASOX family.</text>
</comment>
<dbReference type="Proteomes" id="UP000509704">
    <property type="component" value="Chromosome 3"/>
</dbReference>
<dbReference type="SUPFAM" id="SSF54373">
    <property type="entry name" value="FAD-linked reductases, C-terminal domain"/>
    <property type="match status" value="1"/>
</dbReference>
<dbReference type="Pfam" id="PF01266">
    <property type="entry name" value="DAO"/>
    <property type="match status" value="1"/>
</dbReference>
<feature type="binding site" evidence="6">
    <location>
        <position position="192"/>
    </location>
    <ligand>
        <name>FAD</name>
        <dbReference type="ChEBI" id="CHEBI:57692"/>
    </ligand>
</feature>
<reference evidence="8 9" key="1">
    <citation type="submission" date="2020-07" db="EMBL/GenBank/DDBJ databases">
        <title>The yeast mating-type switching endonuclease HO is a domesticated member of an unorthodox homing genetic element family.</title>
        <authorList>
            <person name="Coughlan A.Y."/>
            <person name="Lombardi L."/>
            <person name="Braun-Galleani S."/>
            <person name="Martos A.R."/>
            <person name="Galeote V."/>
            <person name="Bigey F."/>
            <person name="Dequin S."/>
            <person name="Byrne K.P."/>
            <person name="Wolfe K.H."/>
        </authorList>
    </citation>
    <scope>NUCLEOTIDE SEQUENCE [LARGE SCALE GENOMIC DNA]</scope>
    <source>
        <strain evidence="8 9">NRRL Y-6702</strain>
    </source>
</reference>
<evidence type="ECO:0000256" key="3">
    <source>
        <dbReference type="ARBA" id="ARBA00022630"/>
    </source>
</evidence>
<evidence type="ECO:0000256" key="6">
    <source>
        <dbReference type="PIRSR" id="PIRSR000189-1"/>
    </source>
</evidence>
<dbReference type="OrthoDB" id="409956at2759"/>
<proteinExistence type="inferred from homology"/>
<sequence length="368" mass="41032">MSRVVVLGAGVSGLTSALTLLRLSRDDIQELTVLACEYPGDAHTGEYTSPWAGANWHSFAAHSDLDQIRRDKYTYTKFLQLAEDAHTAGIKKFPIKTFSAKNKGLPWYIEQKFVEDIVFLSDKELLERKLDPRKHVGYEFTTITLTPIVYNSYLLTNIKQSGGRCKKIKKLNAIEDVVDVMGYVPDLVINCTGLNGGKLLKNLEPSELQKNYPVKGQILQIYEDLPFQMIIDDLPAEDKPSQDQFLNVFPRQEGGCVVGGIFLKGDWSTEVDENLSANFLRAVKNHIPELKSTTVYNAYTAFRPGREGGVRIELSKYDLPEKKATLQVIHNYGIGGAGYQSSYGSALEVCSYARKVLSGSKELSSCKL</sequence>
<evidence type="ECO:0000256" key="5">
    <source>
        <dbReference type="ARBA" id="ARBA00023002"/>
    </source>
</evidence>
<feature type="domain" description="FAD dependent oxidoreductase" evidence="7">
    <location>
        <begin position="3"/>
        <end position="349"/>
    </location>
</feature>
<dbReference type="InterPro" id="IPR006181">
    <property type="entry name" value="D-amino_acid_oxidase_CS"/>
</dbReference>
<keyword evidence="4 6" id="KW-0274">FAD</keyword>
<evidence type="ECO:0000256" key="2">
    <source>
        <dbReference type="ARBA" id="ARBA00006730"/>
    </source>
</evidence>
<dbReference type="Gene3D" id="3.40.50.720">
    <property type="entry name" value="NAD(P)-binding Rossmann-like Domain"/>
    <property type="match status" value="1"/>
</dbReference>
<dbReference type="InterPro" id="IPR006076">
    <property type="entry name" value="FAD-dep_OxRdtase"/>
</dbReference>
<dbReference type="RefSeq" id="XP_037143838.1">
    <property type="nucleotide sequence ID" value="XM_037287943.1"/>
</dbReference>
<feature type="binding site" evidence="6">
    <location>
        <begin position="48"/>
        <end position="49"/>
    </location>
    <ligand>
        <name>FAD</name>
        <dbReference type="ChEBI" id="CHEBI:57692"/>
    </ligand>
</feature>
<dbReference type="GO" id="GO:0003884">
    <property type="term" value="F:D-amino-acid oxidase activity"/>
    <property type="evidence" value="ECO:0007669"/>
    <property type="project" value="InterPro"/>
</dbReference>
<protein>
    <recommendedName>
        <fullName evidence="7">FAD dependent oxidoreductase domain-containing protein</fullName>
    </recommendedName>
</protein>
<dbReference type="GeneID" id="59235808"/>
<dbReference type="SUPFAM" id="SSF51971">
    <property type="entry name" value="Nucleotide-binding domain"/>
    <property type="match status" value="1"/>
</dbReference>
<keyword evidence="9" id="KW-1185">Reference proteome</keyword>
<evidence type="ECO:0000313" key="8">
    <source>
        <dbReference type="EMBL" id="QLG72110.1"/>
    </source>
</evidence>
<dbReference type="KEGG" id="zmk:HG535_0C04640"/>
<dbReference type="PIRSF" id="PIRSF000189">
    <property type="entry name" value="D-aa_oxidase"/>
    <property type="match status" value="1"/>
</dbReference>
<dbReference type="PROSITE" id="PS00677">
    <property type="entry name" value="DAO"/>
    <property type="match status" value="1"/>
</dbReference>